<dbReference type="OrthoDB" id="9770517at2"/>
<dbReference type="InterPro" id="IPR003423">
    <property type="entry name" value="OMP_efflux"/>
</dbReference>
<feature type="coiled-coil region" evidence="3">
    <location>
        <begin position="365"/>
        <end position="402"/>
    </location>
</feature>
<comment type="similarity">
    <text evidence="1 2">Belongs to the outer membrane factor (OMF) (TC 1.B.17) family.</text>
</comment>
<keyword evidence="2" id="KW-0449">Lipoprotein</keyword>
<dbReference type="Gene3D" id="2.20.200.10">
    <property type="entry name" value="Outer membrane efflux proteins (OEP)"/>
    <property type="match status" value="1"/>
</dbReference>
<dbReference type="Gene3D" id="1.20.1600.10">
    <property type="entry name" value="Outer membrane efflux proteins (OEP)"/>
    <property type="match status" value="1"/>
</dbReference>
<keyword evidence="2" id="KW-0472">Membrane</keyword>
<keyword evidence="5" id="KW-1185">Reference proteome</keyword>
<keyword evidence="3" id="KW-0175">Coiled coil</keyword>
<dbReference type="EMBL" id="NSKE01000007">
    <property type="protein sequence ID" value="PAU93758.1"/>
    <property type="molecule type" value="Genomic_DNA"/>
</dbReference>
<keyword evidence="2" id="KW-1134">Transmembrane beta strand</keyword>
<evidence type="ECO:0000256" key="2">
    <source>
        <dbReference type="RuleBase" id="RU362097"/>
    </source>
</evidence>
<dbReference type="GO" id="GO:0015562">
    <property type="term" value="F:efflux transmembrane transporter activity"/>
    <property type="evidence" value="ECO:0007669"/>
    <property type="project" value="InterPro"/>
</dbReference>
<dbReference type="PANTHER" id="PTHR30203:SF33">
    <property type="entry name" value="BLR4455 PROTEIN"/>
    <property type="match status" value="1"/>
</dbReference>
<organism evidence="4 5">
    <name type="scientific">Fodinibius salipaludis</name>
    <dbReference type="NCBI Taxonomy" id="2032627"/>
    <lineage>
        <taxon>Bacteria</taxon>
        <taxon>Pseudomonadati</taxon>
        <taxon>Balneolota</taxon>
        <taxon>Balneolia</taxon>
        <taxon>Balneolales</taxon>
        <taxon>Balneolaceae</taxon>
        <taxon>Fodinibius</taxon>
    </lineage>
</organism>
<proteinExistence type="inferred from homology"/>
<sequence>MNVNYLLWGSIFLLVLGCAPQKETLEPPVQESASFSQSGEAEVSSRWWTSFENDQLNTLVDTALSSNFDIQTAWQRLQASEAVIDRETGGLFPTLDANAEAQTTRNQQSPFGSSDDFSAGLSSSYEIDLWGRIGSQVDAEEYRAQATLADYQTAALTVSAEVVRTWTRLAEAKKQLALVESQIETNKKVLELLKNRFGTGQIRGVDILRQQQLLESTREQKSNAEANLDVLQHELSVLLGRSPQDTIDIVPEQLPELPPLPSTGVPIDLVQRRPDVKSAFNLVKAADRDLASAISNQYPRLTLSASLTSSSNTVEDLFENWAASFAGNLLAPIFRGGELSAEVDRLEAVKKQRLYEYGQTILTAFQEVEDALIREQKQRESIERLEEQVTLAEQAYDQLRLEYLNGTSNYLDVLTALDEVQQLQRDLLTAELTLVEYRIGLYRALAGSFETERENEN</sequence>
<dbReference type="GO" id="GO:0005886">
    <property type="term" value="C:plasma membrane"/>
    <property type="evidence" value="ECO:0007669"/>
    <property type="project" value="UniProtKB-SubCell"/>
</dbReference>
<comment type="caution">
    <text evidence="4">The sequence shown here is derived from an EMBL/GenBank/DDBJ whole genome shotgun (WGS) entry which is preliminary data.</text>
</comment>
<keyword evidence="2" id="KW-0812">Transmembrane</keyword>
<dbReference type="NCBIfam" id="TIGR01845">
    <property type="entry name" value="outer_NodT"/>
    <property type="match status" value="1"/>
</dbReference>
<evidence type="ECO:0000256" key="1">
    <source>
        <dbReference type="ARBA" id="ARBA00007613"/>
    </source>
</evidence>
<feature type="coiled-coil region" evidence="3">
    <location>
        <begin position="169"/>
        <end position="241"/>
    </location>
</feature>
<dbReference type="Pfam" id="PF02321">
    <property type="entry name" value="OEP"/>
    <property type="match status" value="2"/>
</dbReference>
<reference evidence="4 5" key="1">
    <citation type="submission" date="2017-08" db="EMBL/GenBank/DDBJ databases">
        <title>Aliifodinibius alkalisoli sp. nov., isolated from saline alkaline soil.</title>
        <authorList>
            <person name="Liu D."/>
            <person name="Zhang G."/>
        </authorList>
    </citation>
    <scope>NUCLEOTIDE SEQUENCE [LARGE SCALE GENOMIC DNA]</scope>
    <source>
        <strain evidence="4 5">WN023</strain>
    </source>
</reference>
<accession>A0A2A2G8X8</accession>
<name>A0A2A2G8X8_9BACT</name>
<dbReference type="SUPFAM" id="SSF56954">
    <property type="entry name" value="Outer membrane efflux proteins (OEP)"/>
    <property type="match status" value="1"/>
</dbReference>
<evidence type="ECO:0000313" key="4">
    <source>
        <dbReference type="EMBL" id="PAU93758.1"/>
    </source>
</evidence>
<evidence type="ECO:0008006" key="6">
    <source>
        <dbReference type="Google" id="ProtNLM"/>
    </source>
</evidence>
<keyword evidence="2" id="KW-0564">Palmitate</keyword>
<dbReference type="InterPro" id="IPR010131">
    <property type="entry name" value="MdtP/NodT-like"/>
</dbReference>
<dbReference type="PANTHER" id="PTHR30203">
    <property type="entry name" value="OUTER MEMBRANE CATION EFFLUX PROTEIN"/>
    <property type="match status" value="1"/>
</dbReference>
<dbReference type="Proteomes" id="UP000218831">
    <property type="component" value="Unassembled WGS sequence"/>
</dbReference>
<evidence type="ECO:0000313" key="5">
    <source>
        <dbReference type="Proteomes" id="UP000218831"/>
    </source>
</evidence>
<dbReference type="AlphaFoldDB" id="A0A2A2G8X8"/>
<comment type="subcellular location">
    <subcellularLocation>
        <location evidence="2">Cell membrane</location>
        <topology evidence="2">Lipid-anchor</topology>
    </subcellularLocation>
</comment>
<protein>
    <recommendedName>
        <fullName evidence="6">Transporter</fullName>
    </recommendedName>
</protein>
<evidence type="ECO:0000256" key="3">
    <source>
        <dbReference type="SAM" id="Coils"/>
    </source>
</evidence>
<gene>
    <name evidence="4" type="ORF">CK503_11300</name>
</gene>